<dbReference type="HOGENOM" id="CLU_015387_0_0_1"/>
<dbReference type="AlphaFoldDB" id="G3AS70"/>
<gene>
    <name evidence="12" type="ORF">SPAPADRAFT_52212</name>
</gene>
<comment type="pathway">
    <text evidence="2">Protein modification; protein glycosylation.</text>
</comment>
<dbReference type="GO" id="GO:0000033">
    <property type="term" value="F:alpha-1,3-mannosyltransferase activity"/>
    <property type="evidence" value="ECO:0007669"/>
    <property type="project" value="TreeGrafter"/>
</dbReference>
<evidence type="ECO:0000256" key="11">
    <source>
        <dbReference type="ARBA" id="ARBA00023180"/>
    </source>
</evidence>
<sequence>MSKPKYYVSRQIVRQALYVSALVWITYATYWLCSNDNNQNVLDPSEYSIYDMNSEQYILQQKLHPPEPSSPSPKPIKKPSGDFKYHSTVLTLQTKMITNDDRGIDKHSLIYNDIFQDHGVDSVFGNLDFNQRCDLYFRNLFSHDHNWVFDPNRQLNDFESEEFKEFAKENEEAFKKAYEEIDSVRVSLRQFISEQWLQKTAVVREQTMSDYLATTRIFNKCYVTNDNKDQIKKNEDFISQQRQILEQSGKQVTPFTNTKFESMLDPSTYGASKFEYRVYPWLSRSFPIYERWTGEVFSNPPNMKQLLKSSNQESKKSINKKASKTQSKFLNQLKNSSNGKGIVISIADKHVDDTVNLIRLLRALKNALPIEIVYNGDLSKESKKKIIIAAREDFKTLPRSFNNVANMFGPGYFDPNQHGLPRQEVWFINTNNVLNNSYKEKFQGFANKLLATLFNSFEEFILMDADTIIMTNPEHFFALSGYVKSGALFFKDRAIFSRRSRGDATMFKKLSPSIVDKLMFDIPIMTDHSLKREFFKGLHHYMESGLVLLNRNKHFSSILLMQQLNFITTITNKVYGDKELFWLAFALNGDEDYQFTDHFAASAGELTPAAERVKSDGVNYQALEICSAHPAHLNPDDGTSLLWINSGFRNCHKANSIDYGSELVLGTKFKNIKTEEAFKAFYSSPLRITHAIVPPLSPDLGLLENIEGEPSGGWMLEGYCSAYMFCGYSSIGGKTTSGESNKLEGKLVTFDESARNLFNYLGDIWVGIE</sequence>
<evidence type="ECO:0000256" key="6">
    <source>
        <dbReference type="ARBA" id="ARBA00022692"/>
    </source>
</evidence>
<dbReference type="InParanoid" id="G3AS70"/>
<keyword evidence="4" id="KW-0328">Glycosyltransferase</keyword>
<keyword evidence="7" id="KW-0735">Signal-anchor</keyword>
<reference evidence="12 13" key="1">
    <citation type="journal article" date="2011" name="Proc. Natl. Acad. Sci. U.S.A.">
        <title>Comparative genomics of xylose-fermenting fungi for enhanced biofuel production.</title>
        <authorList>
            <person name="Wohlbach D.J."/>
            <person name="Kuo A."/>
            <person name="Sato T.K."/>
            <person name="Potts K.M."/>
            <person name="Salamov A.A."/>
            <person name="LaButti K.M."/>
            <person name="Sun H."/>
            <person name="Clum A."/>
            <person name="Pangilinan J.L."/>
            <person name="Lindquist E.A."/>
            <person name="Lucas S."/>
            <person name="Lapidus A."/>
            <person name="Jin M."/>
            <person name="Gunawan C."/>
            <person name="Balan V."/>
            <person name="Dale B.E."/>
            <person name="Jeffries T.W."/>
            <person name="Zinkel R."/>
            <person name="Barry K.W."/>
            <person name="Grigoriev I.V."/>
            <person name="Gasch A.P."/>
        </authorList>
    </citation>
    <scope>NUCLEOTIDE SEQUENCE [LARGE SCALE GENOMIC DNA]</scope>
    <source>
        <strain evidence="13">NRRL Y-27907 / 11-Y1</strain>
    </source>
</reference>
<evidence type="ECO:0000256" key="10">
    <source>
        <dbReference type="ARBA" id="ARBA00023136"/>
    </source>
</evidence>
<dbReference type="SUPFAM" id="SSF53448">
    <property type="entry name" value="Nucleotide-diphospho-sugar transferases"/>
    <property type="match status" value="1"/>
</dbReference>
<comment type="similarity">
    <text evidence="3">Belongs to the MNN1/MNT family.</text>
</comment>
<dbReference type="UniPathway" id="UPA00378"/>
<dbReference type="GO" id="GO:0006493">
    <property type="term" value="P:protein O-linked glycosylation"/>
    <property type="evidence" value="ECO:0007669"/>
    <property type="project" value="TreeGrafter"/>
</dbReference>
<organism evidence="13">
    <name type="scientific">Spathaspora passalidarum (strain NRRL Y-27907 / 11-Y1)</name>
    <dbReference type="NCBI Taxonomy" id="619300"/>
    <lineage>
        <taxon>Eukaryota</taxon>
        <taxon>Fungi</taxon>
        <taxon>Dikarya</taxon>
        <taxon>Ascomycota</taxon>
        <taxon>Saccharomycotina</taxon>
        <taxon>Pichiomycetes</taxon>
        <taxon>Debaryomycetaceae</taxon>
        <taxon>Spathaspora</taxon>
    </lineage>
</organism>
<dbReference type="Pfam" id="PF11051">
    <property type="entry name" value="Mannosyl_trans3"/>
    <property type="match status" value="1"/>
</dbReference>
<keyword evidence="5" id="KW-0808">Transferase</keyword>
<evidence type="ECO:0000256" key="4">
    <source>
        <dbReference type="ARBA" id="ARBA00022676"/>
    </source>
</evidence>
<evidence type="ECO:0000256" key="1">
    <source>
        <dbReference type="ARBA" id="ARBA00004323"/>
    </source>
</evidence>
<dbReference type="PANTHER" id="PTHR31392">
    <property type="entry name" value="ALPHA-1,3-MANNOSYLTRANSFERASE MNN1-RELATED"/>
    <property type="match status" value="1"/>
</dbReference>
<dbReference type="OMA" id="CHEANNI"/>
<keyword evidence="10" id="KW-0472">Membrane</keyword>
<proteinExistence type="inferred from homology"/>
<accession>G3AS70</accession>
<evidence type="ECO:0000256" key="9">
    <source>
        <dbReference type="ARBA" id="ARBA00023034"/>
    </source>
</evidence>
<comment type="subcellular location">
    <subcellularLocation>
        <location evidence="1">Golgi apparatus membrane</location>
        <topology evidence="1">Single-pass type II membrane protein</topology>
    </subcellularLocation>
</comment>
<evidence type="ECO:0000313" key="13">
    <source>
        <dbReference type="Proteomes" id="UP000000709"/>
    </source>
</evidence>
<evidence type="ECO:0008006" key="14">
    <source>
        <dbReference type="Google" id="ProtNLM"/>
    </source>
</evidence>
<dbReference type="RefSeq" id="XP_007377062.1">
    <property type="nucleotide sequence ID" value="XM_007377000.1"/>
</dbReference>
<evidence type="ECO:0000256" key="7">
    <source>
        <dbReference type="ARBA" id="ARBA00022968"/>
    </source>
</evidence>
<keyword evidence="6" id="KW-0812">Transmembrane</keyword>
<dbReference type="FunCoup" id="G3AS70">
    <property type="interactions" value="60"/>
</dbReference>
<dbReference type="GO" id="GO:0000139">
    <property type="term" value="C:Golgi membrane"/>
    <property type="evidence" value="ECO:0007669"/>
    <property type="project" value="UniProtKB-SubCell"/>
</dbReference>
<dbReference type="Proteomes" id="UP000000709">
    <property type="component" value="Unassembled WGS sequence"/>
</dbReference>
<evidence type="ECO:0000256" key="3">
    <source>
        <dbReference type="ARBA" id="ARBA00009105"/>
    </source>
</evidence>
<evidence type="ECO:0000313" key="12">
    <source>
        <dbReference type="EMBL" id="EGW31029.1"/>
    </source>
</evidence>
<evidence type="ECO:0000256" key="8">
    <source>
        <dbReference type="ARBA" id="ARBA00022989"/>
    </source>
</evidence>
<dbReference type="GeneID" id="18871642"/>
<keyword evidence="13" id="KW-1185">Reference proteome</keyword>
<dbReference type="KEGG" id="spaa:SPAPADRAFT_52212"/>
<dbReference type="PANTHER" id="PTHR31392:SF1">
    <property type="entry name" value="ALPHA-1,3-MANNOSYLTRANSFERASE MNN1-RELATED"/>
    <property type="match status" value="1"/>
</dbReference>
<evidence type="ECO:0000256" key="5">
    <source>
        <dbReference type="ARBA" id="ARBA00022679"/>
    </source>
</evidence>
<name>G3AS70_SPAPN</name>
<dbReference type="InterPro" id="IPR029044">
    <property type="entry name" value="Nucleotide-diphossugar_trans"/>
</dbReference>
<dbReference type="EMBL" id="GL996504">
    <property type="protein sequence ID" value="EGW31029.1"/>
    <property type="molecule type" value="Genomic_DNA"/>
</dbReference>
<protein>
    <recommendedName>
        <fullName evidence="14">Alpha-1,3-mannosyltransferase</fullName>
    </recommendedName>
</protein>
<dbReference type="OrthoDB" id="430354at2759"/>
<dbReference type="Gene3D" id="3.90.550.10">
    <property type="entry name" value="Spore Coat Polysaccharide Biosynthesis Protein SpsA, Chain A"/>
    <property type="match status" value="1"/>
</dbReference>
<dbReference type="GO" id="GO:0046354">
    <property type="term" value="P:mannan biosynthetic process"/>
    <property type="evidence" value="ECO:0007669"/>
    <property type="project" value="UniProtKB-ARBA"/>
</dbReference>
<dbReference type="InterPro" id="IPR022751">
    <property type="entry name" value="Alpha_mannosyltransferase"/>
</dbReference>
<keyword evidence="8" id="KW-1133">Transmembrane helix</keyword>
<evidence type="ECO:0000256" key="2">
    <source>
        <dbReference type="ARBA" id="ARBA00004922"/>
    </source>
</evidence>
<keyword evidence="11" id="KW-0325">Glycoprotein</keyword>
<dbReference type="eggNOG" id="ENOG502RZ48">
    <property type="taxonomic scope" value="Eukaryota"/>
</dbReference>
<keyword evidence="9" id="KW-0333">Golgi apparatus</keyword>